<dbReference type="InterPro" id="IPR000977">
    <property type="entry name" value="DNA_ligase_ATP-dep"/>
</dbReference>
<evidence type="ECO:0000256" key="17">
    <source>
        <dbReference type="ARBA" id="ARBA00023306"/>
    </source>
</evidence>
<dbReference type="InterPro" id="IPR012309">
    <property type="entry name" value="DNA_ligase_ATP-dep_C"/>
</dbReference>
<keyword evidence="12 19" id="KW-0067">ATP-binding</keyword>
<dbReference type="GO" id="GO:0003910">
    <property type="term" value="F:DNA ligase (ATP) activity"/>
    <property type="evidence" value="ECO:0007669"/>
    <property type="project" value="UniProtKB-EC"/>
</dbReference>
<dbReference type="Pfam" id="PF01661">
    <property type="entry name" value="Macro"/>
    <property type="match status" value="1"/>
</dbReference>
<dbReference type="FunFam" id="2.40.50.140:FF:000085">
    <property type="entry name" value="DNA ligase"/>
    <property type="match status" value="1"/>
</dbReference>
<dbReference type="InterPro" id="IPR002589">
    <property type="entry name" value="Macro_dom"/>
</dbReference>
<dbReference type="PROSITE" id="PS00333">
    <property type="entry name" value="DNA_LIGASE_A2"/>
    <property type="match status" value="1"/>
</dbReference>
<dbReference type="GO" id="GO:0003677">
    <property type="term" value="F:DNA binding"/>
    <property type="evidence" value="ECO:0007669"/>
    <property type="project" value="InterPro"/>
</dbReference>
<evidence type="ECO:0000259" key="22">
    <source>
        <dbReference type="PROSITE" id="PS50064"/>
    </source>
</evidence>
<dbReference type="GO" id="GO:0051301">
    <property type="term" value="P:cell division"/>
    <property type="evidence" value="ECO:0007669"/>
    <property type="project" value="UniProtKB-KW"/>
</dbReference>
<evidence type="ECO:0000256" key="10">
    <source>
        <dbReference type="ARBA" id="ARBA00022771"/>
    </source>
</evidence>
<keyword evidence="15 19" id="KW-0234">DNA repair</keyword>
<dbReference type="NCBIfam" id="TIGR00574">
    <property type="entry name" value="dnl1"/>
    <property type="match status" value="1"/>
</dbReference>
<keyword evidence="5" id="KW-0132">Cell division</keyword>
<dbReference type="SUPFAM" id="SSF50249">
    <property type="entry name" value="Nucleic acid-binding proteins"/>
    <property type="match status" value="1"/>
</dbReference>
<evidence type="ECO:0000256" key="19">
    <source>
        <dbReference type="RuleBase" id="RU000617"/>
    </source>
</evidence>
<dbReference type="Pfam" id="PF16759">
    <property type="entry name" value="LIG3_BRCT"/>
    <property type="match status" value="1"/>
</dbReference>
<dbReference type="GO" id="GO:0070421">
    <property type="term" value="C:DNA ligase III-XRCC1 complex"/>
    <property type="evidence" value="ECO:0007669"/>
    <property type="project" value="TreeGrafter"/>
</dbReference>
<comment type="subcellular location">
    <subcellularLocation>
        <location evidence="2">Nucleus</location>
    </subcellularLocation>
</comment>
<dbReference type="SUPFAM" id="SSF52949">
    <property type="entry name" value="Macro domain-like"/>
    <property type="match status" value="1"/>
</dbReference>
<feature type="domain" description="Macro" evidence="25">
    <location>
        <begin position="788"/>
        <end position="956"/>
    </location>
</feature>
<feature type="domain" description="BRCT" evidence="24">
    <location>
        <begin position="980"/>
        <end position="1068"/>
    </location>
</feature>
<dbReference type="EMBL" id="HACA01027674">
    <property type="protein sequence ID" value="CDW45035.1"/>
    <property type="molecule type" value="Transcribed_RNA"/>
</dbReference>
<feature type="domain" description="PARP-type" evidence="22">
    <location>
        <begin position="6"/>
        <end position="96"/>
    </location>
</feature>
<dbReference type="InterPro" id="IPR036599">
    <property type="entry name" value="DNA_ligase_N_sf"/>
</dbReference>
<keyword evidence="17" id="KW-0131">Cell cycle</keyword>
<dbReference type="FunFam" id="3.30.470.30:FF:000003">
    <property type="entry name" value="DNA ligase"/>
    <property type="match status" value="1"/>
</dbReference>
<dbReference type="Pfam" id="PF04679">
    <property type="entry name" value="DNA_ligase_A_C"/>
    <property type="match status" value="1"/>
</dbReference>
<dbReference type="Pfam" id="PF01068">
    <property type="entry name" value="DNA_ligase_A_M"/>
    <property type="match status" value="1"/>
</dbReference>
<dbReference type="Pfam" id="PF00645">
    <property type="entry name" value="zf-PARP"/>
    <property type="match status" value="1"/>
</dbReference>
<dbReference type="InterPro" id="IPR016059">
    <property type="entry name" value="DNA_ligase_ATP-dep_CS"/>
</dbReference>
<dbReference type="InterPro" id="IPR001510">
    <property type="entry name" value="Znf_PARP"/>
</dbReference>
<feature type="region of interest" description="Disordered" evidence="21">
    <location>
        <begin position="732"/>
        <end position="757"/>
    </location>
</feature>
<accession>A0A0K2V401</accession>
<dbReference type="CDD" id="cd02901">
    <property type="entry name" value="Macro_Poa1p-like"/>
    <property type="match status" value="1"/>
</dbReference>
<comment type="similarity">
    <text evidence="3 20">Belongs to the ATP-dependent DNA ligase family.</text>
</comment>
<evidence type="ECO:0000256" key="6">
    <source>
        <dbReference type="ARBA" id="ARBA00022705"/>
    </source>
</evidence>
<dbReference type="Gene3D" id="2.40.50.140">
    <property type="entry name" value="Nucleic acid-binding proteins"/>
    <property type="match status" value="1"/>
</dbReference>
<dbReference type="InterPro" id="IPR043472">
    <property type="entry name" value="Macro_dom-like"/>
</dbReference>
<dbReference type="PROSITE" id="PS51154">
    <property type="entry name" value="MACRO"/>
    <property type="match status" value="1"/>
</dbReference>
<feature type="region of interest" description="Disordered" evidence="21">
    <location>
        <begin position="96"/>
        <end position="146"/>
    </location>
</feature>
<evidence type="ECO:0000259" key="23">
    <source>
        <dbReference type="PROSITE" id="PS50160"/>
    </source>
</evidence>
<sequence>MTDNKYSIDYAKRPAGCKKCKEKMLKGALRIAKITASPFSDDGEMKLFHHPACIFQTFQRVRPNTKIIEEPGDLEGWESVTAEDKEMVLTLIREAAKNSSDNKASKKKAPTPKKKTPSKEKSPSLLEGSPSPMKEDNERPKMGDPACKDNSFSEFIRLCNKIADEPSYNAKTEIMAKFFRHNKFEGDLHVWIRLLLPGVVKRVYNLQSKTLVKIYSKIFEESEDEMLEDLEAGDVAGTIATFFEKSESFSPLKKSSLNVFEVDSFLKGLCGITTEDKQMYELKKITKKCTLEDLTFIIRLIKGDLRMQAGSKPVLTALHPDAYEAFNSSRNVDKVIESVLTLRSGGDPKGTLNVGATLMNPIQPMLAQACKSVDMAFKKFPKGMYSEIKYDGERVQLHKRGKEFAYFSRSLKPVMAHKVKIFKEYIPEAFPDGSDLILDAEVLMVDNKTGDPLPFGSLGVHKGSGFKDATPCLFIFDCIYYNGENLMDKPIHDRRKLLSQHMVEVGNYIKFSEMKVIKKKSELGEMIQDVLKKGLEGLVLKDINSTYEPGKRHWLKVKKDYLNDGAMADTADLVVLGGWFGTGQKGGIVSIFLMGCYDTSTKKWMTVTKVHGGFDDATLEDLQDKIVPIMKKIKGDYDSVPSWLKCNRGVVPDFIVNDPKVMPVWEITGAEFSKSDIHTANGISIRFPRVTKQRKDKNWKTATNLEELIALYKTSKENVDFDIDFDGKNDSINDNNEDIDGMKENSDSSPPKKIKLESPNKMFSKGRLLDPRERSPVKVTLGKSNRSFDKIEISNKYGLDMFVKQGDIFKDSPRNASLAHCISLDYSLGKGIAKTFRQKFNCFNQLSKVKSVIGGLAVLKDGDRYIYNLVTKAKYSDKPTYDNLKKSLEAMRLHAEEKNVSEIAMPKIGCGLDGLQWNAVRTLIKNVFLKTEITLTIFSLQDESPSILSEVSISKETIEKRQLTQEVSNNDLAPPSKKLSLEDPFIGTKILLKPGLSENNDLLTRHIITFGGKIVEDFEEDKATHIVYPNKSVKLKKKFSSKGVCVKEDWIVDSIKQKRVLNTKKYRL</sequence>
<dbReference type="InterPro" id="IPR031916">
    <property type="entry name" value="LIG3_BRCT"/>
</dbReference>
<keyword evidence="11" id="KW-0862">Zinc</keyword>
<dbReference type="EC" id="6.5.1.1" evidence="19"/>
<keyword evidence="13" id="KW-0460">Magnesium</keyword>
<dbReference type="InterPro" id="IPR012340">
    <property type="entry name" value="NA-bd_OB-fold"/>
</dbReference>
<dbReference type="PROSITE" id="PS50160">
    <property type="entry name" value="DNA_LIGASE_A3"/>
    <property type="match status" value="1"/>
</dbReference>
<evidence type="ECO:0000256" key="18">
    <source>
        <dbReference type="ARBA" id="ARBA00034003"/>
    </source>
</evidence>
<evidence type="ECO:0000256" key="15">
    <source>
        <dbReference type="ARBA" id="ARBA00023204"/>
    </source>
</evidence>
<dbReference type="AlphaFoldDB" id="A0A0K2V401"/>
<evidence type="ECO:0000256" key="7">
    <source>
        <dbReference type="ARBA" id="ARBA00022723"/>
    </source>
</evidence>
<evidence type="ECO:0000256" key="14">
    <source>
        <dbReference type="ARBA" id="ARBA00023172"/>
    </source>
</evidence>
<evidence type="ECO:0000256" key="12">
    <source>
        <dbReference type="ARBA" id="ARBA00022840"/>
    </source>
</evidence>
<dbReference type="CDD" id="cd07967">
    <property type="entry name" value="OBF_DNA_ligase_III"/>
    <property type="match status" value="1"/>
</dbReference>
<dbReference type="GO" id="GO:0005524">
    <property type="term" value="F:ATP binding"/>
    <property type="evidence" value="ECO:0007669"/>
    <property type="project" value="UniProtKB-KW"/>
</dbReference>
<comment type="cofactor">
    <cofactor evidence="1">
        <name>Mg(2+)</name>
        <dbReference type="ChEBI" id="CHEBI:18420"/>
    </cofactor>
</comment>
<evidence type="ECO:0000256" key="11">
    <source>
        <dbReference type="ARBA" id="ARBA00022833"/>
    </source>
</evidence>
<dbReference type="Gene3D" id="3.40.220.10">
    <property type="entry name" value="Leucine Aminopeptidase, subunit E, domain 1"/>
    <property type="match status" value="1"/>
</dbReference>
<keyword evidence="10" id="KW-0863">Zinc-finger</keyword>
<keyword evidence="14 19" id="KW-0233">DNA recombination</keyword>
<keyword evidence="16" id="KW-0539">Nucleus</keyword>
<feature type="compositionally biased region" description="Basic residues" evidence="21">
    <location>
        <begin position="105"/>
        <end position="116"/>
    </location>
</feature>
<evidence type="ECO:0000256" key="9">
    <source>
        <dbReference type="ARBA" id="ARBA00022763"/>
    </source>
</evidence>
<evidence type="ECO:0000256" key="13">
    <source>
        <dbReference type="ARBA" id="ARBA00022842"/>
    </source>
</evidence>
<evidence type="ECO:0000256" key="8">
    <source>
        <dbReference type="ARBA" id="ARBA00022741"/>
    </source>
</evidence>
<dbReference type="InterPro" id="IPR036420">
    <property type="entry name" value="BRCT_dom_sf"/>
</dbReference>
<dbReference type="Gene3D" id="3.30.470.30">
    <property type="entry name" value="DNA ligase/mRNA capping enzyme"/>
    <property type="match status" value="1"/>
</dbReference>
<evidence type="ECO:0000313" key="26">
    <source>
        <dbReference type="EMBL" id="CDW45035.1"/>
    </source>
</evidence>
<comment type="catalytic activity">
    <reaction evidence="18 19">
        <text>ATP + (deoxyribonucleotide)n-3'-hydroxyl + 5'-phospho-(deoxyribonucleotide)m = (deoxyribonucleotide)n+m + AMP + diphosphate.</text>
        <dbReference type="EC" id="6.5.1.1"/>
    </reaction>
</comment>
<keyword evidence="7" id="KW-0479">Metal-binding</keyword>
<dbReference type="SMART" id="SM00292">
    <property type="entry name" value="BRCT"/>
    <property type="match status" value="1"/>
</dbReference>
<reference evidence="26" key="1">
    <citation type="submission" date="2014-05" db="EMBL/GenBank/DDBJ databases">
        <authorList>
            <person name="Chronopoulou M."/>
        </authorList>
    </citation>
    <scope>NUCLEOTIDE SEQUENCE</scope>
    <source>
        <tissue evidence="26">Whole organism</tissue>
    </source>
</reference>
<evidence type="ECO:0000256" key="16">
    <source>
        <dbReference type="ARBA" id="ARBA00023242"/>
    </source>
</evidence>
<evidence type="ECO:0000256" key="2">
    <source>
        <dbReference type="ARBA" id="ARBA00004123"/>
    </source>
</evidence>
<dbReference type="SUPFAM" id="SSF57716">
    <property type="entry name" value="Glucocorticoid receptor-like (DNA-binding domain)"/>
    <property type="match status" value="1"/>
</dbReference>
<dbReference type="Gene3D" id="3.30.1490.70">
    <property type="match status" value="1"/>
</dbReference>
<dbReference type="GO" id="GO:0006310">
    <property type="term" value="P:DNA recombination"/>
    <property type="evidence" value="ECO:0007669"/>
    <property type="project" value="UniProtKB-KW"/>
</dbReference>
<dbReference type="InterPro" id="IPR012310">
    <property type="entry name" value="DNA_ligase_ATP-dep_cent"/>
</dbReference>
<dbReference type="GO" id="GO:0006302">
    <property type="term" value="P:double-strand break repair"/>
    <property type="evidence" value="ECO:0007669"/>
    <property type="project" value="TreeGrafter"/>
</dbReference>
<feature type="domain" description="ATP-dependent DNA ligase family profile" evidence="23">
    <location>
        <begin position="464"/>
        <end position="598"/>
    </location>
</feature>
<keyword evidence="8 19" id="KW-0547">Nucleotide-binding</keyword>
<dbReference type="Gene3D" id="1.10.3260.10">
    <property type="entry name" value="DNA ligase, ATP-dependent, N-terminal domain"/>
    <property type="match status" value="1"/>
</dbReference>
<dbReference type="Pfam" id="PF04675">
    <property type="entry name" value="DNA_ligase_A_N"/>
    <property type="match status" value="1"/>
</dbReference>
<dbReference type="InterPro" id="IPR036957">
    <property type="entry name" value="Znf_PARP_sf"/>
</dbReference>
<feature type="compositionally biased region" description="Basic and acidic residues" evidence="21">
    <location>
        <begin position="133"/>
        <end position="142"/>
    </location>
</feature>
<dbReference type="InterPro" id="IPR050191">
    <property type="entry name" value="ATP-dep_DNA_ligase"/>
</dbReference>
<evidence type="ECO:0000256" key="21">
    <source>
        <dbReference type="SAM" id="MobiDB-lite"/>
    </source>
</evidence>
<keyword evidence="6" id="KW-0235">DNA replication</keyword>
<name>A0A0K2V401_LEPSM</name>
<evidence type="ECO:0000259" key="24">
    <source>
        <dbReference type="PROSITE" id="PS50172"/>
    </source>
</evidence>
<dbReference type="SUPFAM" id="SSF52113">
    <property type="entry name" value="BRCT domain"/>
    <property type="match status" value="1"/>
</dbReference>
<evidence type="ECO:0000256" key="1">
    <source>
        <dbReference type="ARBA" id="ARBA00001946"/>
    </source>
</evidence>
<dbReference type="InterPro" id="IPR012308">
    <property type="entry name" value="DNA_ligase_ATP-dep_N"/>
</dbReference>
<dbReference type="SMART" id="SM00506">
    <property type="entry name" value="A1pp"/>
    <property type="match status" value="1"/>
</dbReference>
<dbReference type="PROSITE" id="PS50064">
    <property type="entry name" value="ZF_PARP_2"/>
    <property type="match status" value="1"/>
</dbReference>
<keyword evidence="4 19" id="KW-0436">Ligase</keyword>
<keyword evidence="9 19" id="KW-0227">DNA damage</keyword>
<evidence type="ECO:0000256" key="20">
    <source>
        <dbReference type="RuleBase" id="RU004196"/>
    </source>
</evidence>
<dbReference type="CDD" id="cd07902">
    <property type="entry name" value="Adenylation_DNA_ligase_III"/>
    <property type="match status" value="1"/>
</dbReference>
<dbReference type="OrthoDB" id="206088at2759"/>
<dbReference type="PANTHER" id="PTHR45674">
    <property type="entry name" value="DNA LIGASE 1/3 FAMILY MEMBER"/>
    <property type="match status" value="1"/>
</dbReference>
<organism evidence="26">
    <name type="scientific">Lepeophtheirus salmonis</name>
    <name type="common">Salmon louse</name>
    <name type="synonym">Caligus salmonis</name>
    <dbReference type="NCBI Taxonomy" id="72036"/>
    <lineage>
        <taxon>Eukaryota</taxon>
        <taxon>Metazoa</taxon>
        <taxon>Ecdysozoa</taxon>
        <taxon>Arthropoda</taxon>
        <taxon>Crustacea</taxon>
        <taxon>Multicrustacea</taxon>
        <taxon>Hexanauplia</taxon>
        <taxon>Copepoda</taxon>
        <taxon>Siphonostomatoida</taxon>
        <taxon>Caligidae</taxon>
        <taxon>Lepeophtheirus</taxon>
    </lineage>
</organism>
<dbReference type="GO" id="GO:0006273">
    <property type="term" value="P:lagging strand elongation"/>
    <property type="evidence" value="ECO:0007669"/>
    <property type="project" value="TreeGrafter"/>
</dbReference>
<evidence type="ECO:0000256" key="4">
    <source>
        <dbReference type="ARBA" id="ARBA00022598"/>
    </source>
</evidence>
<dbReference type="PROSITE" id="PS50172">
    <property type="entry name" value="BRCT"/>
    <property type="match status" value="1"/>
</dbReference>
<dbReference type="InterPro" id="IPR001357">
    <property type="entry name" value="BRCT_dom"/>
</dbReference>
<evidence type="ECO:0000256" key="5">
    <source>
        <dbReference type="ARBA" id="ARBA00022618"/>
    </source>
</evidence>
<dbReference type="Gene3D" id="3.30.1740.10">
    <property type="entry name" value="Zinc finger, PARP-type"/>
    <property type="match status" value="1"/>
</dbReference>
<dbReference type="PANTHER" id="PTHR45674:SF9">
    <property type="entry name" value="DNA LIGASE 3"/>
    <property type="match status" value="1"/>
</dbReference>
<protein>
    <recommendedName>
        <fullName evidence="19">DNA ligase</fullName>
        <ecNumber evidence="19">6.5.1.1</ecNumber>
    </recommendedName>
</protein>
<evidence type="ECO:0000256" key="3">
    <source>
        <dbReference type="ARBA" id="ARBA00007572"/>
    </source>
</evidence>
<dbReference type="Gene3D" id="3.40.50.10190">
    <property type="entry name" value="BRCT domain"/>
    <property type="match status" value="1"/>
</dbReference>
<dbReference type="SMART" id="SM01336">
    <property type="entry name" value="zf-PARP"/>
    <property type="match status" value="1"/>
</dbReference>
<proteinExistence type="inferred from homology"/>
<evidence type="ECO:0000259" key="25">
    <source>
        <dbReference type="PROSITE" id="PS51154"/>
    </source>
</evidence>
<dbReference type="PROSITE" id="PS00697">
    <property type="entry name" value="DNA_LIGASE_A1"/>
    <property type="match status" value="1"/>
</dbReference>
<dbReference type="GO" id="GO:0008270">
    <property type="term" value="F:zinc ion binding"/>
    <property type="evidence" value="ECO:0007669"/>
    <property type="project" value="UniProtKB-KW"/>
</dbReference>
<dbReference type="SUPFAM" id="SSF117018">
    <property type="entry name" value="ATP-dependent DNA ligase DNA-binding domain"/>
    <property type="match status" value="1"/>
</dbReference>
<dbReference type="GO" id="GO:0071897">
    <property type="term" value="P:DNA biosynthetic process"/>
    <property type="evidence" value="ECO:0007669"/>
    <property type="project" value="InterPro"/>
</dbReference>
<dbReference type="SUPFAM" id="SSF56091">
    <property type="entry name" value="DNA ligase/mRNA capping enzyme, catalytic domain"/>
    <property type="match status" value="1"/>
</dbReference>